<dbReference type="RefSeq" id="WP_344595772.1">
    <property type="nucleotide sequence ID" value="NZ_BAAARW010000034.1"/>
</dbReference>
<feature type="domain" description="Peptidase M14" evidence="4">
    <location>
        <begin position="68"/>
        <end position="362"/>
    </location>
</feature>
<dbReference type="InterPro" id="IPR000834">
    <property type="entry name" value="Peptidase_M14"/>
</dbReference>
<sequence>MRARKLAWSIVLTASLAAPAAFAATAAAQPPGAPAGAPGACDPTGTEPVYRGKVPSPKQVLGIDLGERQVTAAESDRYLETVAAKSDRVISGTLAASGQGRPLKYAIAGRPDLLSKAGLAKVRAEASLLRNPRTPEALAKRIAERGVPILWIAGNVHGDEPSGTDAALGVLRDLGDRADCAAANVLDNALVIVLPTQNPDGREARTRQNAYGFDMNRDWFARSQPETEGKLAMLNQYPPVMYIDAHEMSRDSYFFPPNADPIYHETPEQAIGWINDIYGASMAAEFKRQGIDFFNRDVYDLFYQGYGDTVPTTAFHAAGMTYEKGGDSPYPDKYREQYLTQWVSLSAAAGNRKTILTQWHKMAVDAYEQGKAGDLEPNQIYNPPNQVDRPVPDRKIRNYFLRADDKAKADEARTIVRRLQRMGVQVERLSRPLTVPDFKPYGRPEAKTTLPAGTYRISMAQVQKHWIQAMLNEDSYTPFPYFYDVTAWSLPLLGNVSGGSSGAELRPRASTVPPLPAEKAARPGKAPKIGVLSLSADSSAARQSVGWLRHKLDREWKLPFRLLSPADVAAGRLGGVEVLLVPNGPAGTAYDQLGDGGRAALQQWTRRGGRYVGWQGGTELAARLGLTSTRLSEPASDVPGTLFRVKVKGGGPLARNVGATAWQFYSYDLVMKQPDPAKVAVAYPAADSPDWFVSGFERGSAELGGTAAVVDERFGTGRTVLFGGEPNFRAFTDGTAQLLVNAIVGPDPSDRAAGAVLAGPSGTVAEQAAGLPRTESPIRVSVKAADAARTVALLRAAGAKWTERRRGDAVHYVIDNPRGLSVDHHPFAGQLASQIRKAGIAPIAVTLP</sequence>
<evidence type="ECO:0000256" key="3">
    <source>
        <dbReference type="SAM" id="SignalP"/>
    </source>
</evidence>
<dbReference type="SUPFAM" id="SSF52317">
    <property type="entry name" value="Class I glutamine amidotransferase-like"/>
    <property type="match status" value="1"/>
</dbReference>
<dbReference type="Pfam" id="PF00246">
    <property type="entry name" value="Peptidase_M14"/>
    <property type="match status" value="1"/>
</dbReference>
<keyword evidence="6" id="KW-1185">Reference proteome</keyword>
<dbReference type="Proteomes" id="UP001501231">
    <property type="component" value="Unassembled WGS sequence"/>
</dbReference>
<feature type="chain" id="PRO_5046295637" description="Peptidase M14 domain-containing protein" evidence="3">
    <location>
        <begin position="24"/>
        <end position="848"/>
    </location>
</feature>
<dbReference type="Gene3D" id="3.40.630.10">
    <property type="entry name" value="Zn peptidases"/>
    <property type="match status" value="1"/>
</dbReference>
<evidence type="ECO:0000256" key="1">
    <source>
        <dbReference type="PROSITE-ProRule" id="PRU01379"/>
    </source>
</evidence>
<evidence type="ECO:0000256" key="2">
    <source>
        <dbReference type="SAM" id="MobiDB-lite"/>
    </source>
</evidence>
<feature type="compositionally biased region" description="Low complexity" evidence="2">
    <location>
        <begin position="28"/>
        <end position="46"/>
    </location>
</feature>
<evidence type="ECO:0000313" key="5">
    <source>
        <dbReference type="EMBL" id="GAA2447602.1"/>
    </source>
</evidence>
<keyword evidence="3" id="KW-0732">Signal</keyword>
<dbReference type="InterPro" id="IPR029062">
    <property type="entry name" value="Class_I_gatase-like"/>
</dbReference>
<comment type="similarity">
    <text evidence="1">Belongs to the peptidase M14 family.</text>
</comment>
<proteinExistence type="inferred from homology"/>
<gene>
    <name evidence="5" type="ORF">GCM10010191_76060</name>
</gene>
<feature type="region of interest" description="Disordered" evidence="2">
    <location>
        <begin position="501"/>
        <end position="522"/>
    </location>
</feature>
<comment type="caution">
    <text evidence="5">The sequence shown here is derived from an EMBL/GenBank/DDBJ whole genome shotgun (WGS) entry which is preliminary data.</text>
</comment>
<dbReference type="SUPFAM" id="SSF53187">
    <property type="entry name" value="Zn-dependent exopeptidases"/>
    <property type="match status" value="1"/>
</dbReference>
<name>A0ABN3K3A3_9ACTN</name>
<dbReference type="SMART" id="SM00631">
    <property type="entry name" value="Zn_pept"/>
    <property type="match status" value="1"/>
</dbReference>
<evidence type="ECO:0000259" key="4">
    <source>
        <dbReference type="PROSITE" id="PS52035"/>
    </source>
</evidence>
<comment type="caution">
    <text evidence="1">Lacks conserved residue(s) required for the propagation of feature annotation.</text>
</comment>
<accession>A0ABN3K3A3</accession>
<reference evidence="5 6" key="1">
    <citation type="journal article" date="2019" name="Int. J. Syst. Evol. Microbiol.">
        <title>The Global Catalogue of Microorganisms (GCM) 10K type strain sequencing project: providing services to taxonomists for standard genome sequencing and annotation.</title>
        <authorList>
            <consortium name="The Broad Institute Genomics Platform"/>
            <consortium name="The Broad Institute Genome Sequencing Center for Infectious Disease"/>
            <person name="Wu L."/>
            <person name="Ma J."/>
        </authorList>
    </citation>
    <scope>NUCLEOTIDE SEQUENCE [LARGE SCALE GENOMIC DNA]</scope>
    <source>
        <strain evidence="5 6">JCM 3325</strain>
    </source>
</reference>
<organism evidence="5 6">
    <name type="scientific">Actinomadura vinacea</name>
    <dbReference type="NCBI Taxonomy" id="115336"/>
    <lineage>
        <taxon>Bacteria</taxon>
        <taxon>Bacillati</taxon>
        <taxon>Actinomycetota</taxon>
        <taxon>Actinomycetes</taxon>
        <taxon>Streptosporangiales</taxon>
        <taxon>Thermomonosporaceae</taxon>
        <taxon>Actinomadura</taxon>
    </lineage>
</organism>
<feature type="region of interest" description="Disordered" evidence="2">
    <location>
        <begin position="28"/>
        <end position="48"/>
    </location>
</feature>
<dbReference type="PROSITE" id="PS52035">
    <property type="entry name" value="PEPTIDASE_M14"/>
    <property type="match status" value="1"/>
</dbReference>
<feature type="signal peptide" evidence="3">
    <location>
        <begin position="1"/>
        <end position="23"/>
    </location>
</feature>
<dbReference type="EMBL" id="BAAARW010000034">
    <property type="protein sequence ID" value="GAA2447602.1"/>
    <property type="molecule type" value="Genomic_DNA"/>
</dbReference>
<protein>
    <recommendedName>
        <fullName evidence="4">Peptidase M14 domain-containing protein</fullName>
    </recommendedName>
</protein>
<dbReference type="Gene3D" id="3.40.50.880">
    <property type="match status" value="1"/>
</dbReference>
<evidence type="ECO:0000313" key="6">
    <source>
        <dbReference type="Proteomes" id="UP001501231"/>
    </source>
</evidence>